<dbReference type="KEGG" id="halx:M0R89_18910"/>
<organism evidence="2 3">
    <name type="scientific">Halorussus limi</name>
    <dbReference type="NCBI Taxonomy" id="2938695"/>
    <lineage>
        <taxon>Archaea</taxon>
        <taxon>Methanobacteriati</taxon>
        <taxon>Methanobacteriota</taxon>
        <taxon>Stenosarchaea group</taxon>
        <taxon>Halobacteria</taxon>
        <taxon>Halobacteriales</taxon>
        <taxon>Haladaptataceae</taxon>
        <taxon>Halorussus</taxon>
    </lineage>
</organism>
<dbReference type="GeneID" id="72187315"/>
<keyword evidence="1" id="KW-0812">Transmembrane</keyword>
<feature type="transmembrane region" description="Helical" evidence="1">
    <location>
        <begin position="20"/>
        <end position="39"/>
    </location>
</feature>
<accession>A0A8U0HZS3</accession>
<dbReference type="EMBL" id="CP096660">
    <property type="protein sequence ID" value="UPV76605.1"/>
    <property type="molecule type" value="Genomic_DNA"/>
</dbReference>
<gene>
    <name evidence="2" type="ORF">M0R89_18910</name>
</gene>
<evidence type="ECO:0000313" key="2">
    <source>
        <dbReference type="EMBL" id="UPV76605.1"/>
    </source>
</evidence>
<evidence type="ECO:0000313" key="3">
    <source>
        <dbReference type="Proteomes" id="UP000830729"/>
    </source>
</evidence>
<reference evidence="2 3" key="1">
    <citation type="submission" date="2022-04" db="EMBL/GenBank/DDBJ databases">
        <title>Diverse halophilic archaea isolated from saline environments.</title>
        <authorList>
            <person name="Cui H.-L."/>
        </authorList>
    </citation>
    <scope>NUCLEOTIDE SEQUENCE [LARGE SCALE GENOMIC DNA]</scope>
    <source>
        <strain evidence="2 3">XZYJT49</strain>
        <plasmid evidence="2 3">unnamed1</plasmid>
    </source>
</reference>
<dbReference type="Proteomes" id="UP000830729">
    <property type="component" value="Plasmid unnamed1"/>
</dbReference>
<keyword evidence="2" id="KW-0614">Plasmid</keyword>
<protein>
    <submittedName>
        <fullName evidence="2">Uncharacterized protein</fullName>
    </submittedName>
</protein>
<feature type="transmembrane region" description="Helical" evidence="1">
    <location>
        <begin position="79"/>
        <end position="97"/>
    </location>
</feature>
<name>A0A8U0HZS3_9EURY</name>
<proteinExistence type="predicted"/>
<keyword evidence="1" id="KW-1133">Transmembrane helix</keyword>
<keyword evidence="1" id="KW-0472">Membrane</keyword>
<feature type="transmembrane region" description="Helical" evidence="1">
    <location>
        <begin position="46"/>
        <end position="67"/>
    </location>
</feature>
<evidence type="ECO:0000256" key="1">
    <source>
        <dbReference type="SAM" id="Phobius"/>
    </source>
</evidence>
<sequence length="98" mass="10165">MWWWPAAVFVAFSNEDVTPGARAFAVAAIFFGLVFFTLWSPQTGAGLALPGTLLTVGVLQVVHPVPVPGTDPEGPVTPRGSGVGIVLAGVLLAVYSLF</sequence>
<dbReference type="AlphaFoldDB" id="A0A8U0HZS3"/>
<keyword evidence="3" id="KW-1185">Reference proteome</keyword>
<geneLocation type="plasmid" evidence="2 3">
    <name>unnamed1</name>
</geneLocation>
<dbReference type="RefSeq" id="WP_248652638.1">
    <property type="nucleotide sequence ID" value="NZ_CP096660.1"/>
</dbReference>